<keyword evidence="1" id="KW-1133">Transmembrane helix</keyword>
<reference evidence="2" key="1">
    <citation type="journal article" date="2015" name="ISME J.">
        <title>Aquifer environment selects for microbial species cohorts in sediment and groundwater.</title>
        <authorList>
            <person name="Hug L.A."/>
            <person name="Thomas B.C."/>
            <person name="Brown C.T."/>
            <person name="Frischkorn K.R."/>
            <person name="Williams K.H."/>
            <person name="Tringe S.G."/>
            <person name="Banfield J.F."/>
        </authorList>
    </citation>
    <scope>NUCLEOTIDE SEQUENCE</scope>
</reference>
<evidence type="ECO:0000256" key="1">
    <source>
        <dbReference type="SAM" id="Phobius"/>
    </source>
</evidence>
<feature type="transmembrane region" description="Helical" evidence="1">
    <location>
        <begin position="18"/>
        <end position="36"/>
    </location>
</feature>
<dbReference type="SUPFAM" id="SSF103491">
    <property type="entry name" value="Preprotein translocase SecY subunit"/>
    <property type="match status" value="1"/>
</dbReference>
<protein>
    <submittedName>
        <fullName evidence="2">Preprotein translocase subunit SecY, preprotein translocase subunit SecY</fullName>
    </submittedName>
</protein>
<organism evidence="2">
    <name type="scientific">uncultured delta proteobacterium Rifle_16ft_4_minimus_12842</name>
    <dbReference type="NCBI Taxonomy" id="1665174"/>
    <lineage>
        <taxon>Bacteria</taxon>
        <taxon>Deltaproteobacteria</taxon>
        <taxon>environmental samples</taxon>
    </lineage>
</organism>
<dbReference type="InterPro" id="IPR023201">
    <property type="entry name" value="SecY_dom_sf"/>
</dbReference>
<sequence length="53" mass="5641">MAALTPNISKIPELNRRIIITLVMLAIFRFGVFIPTPGIDSEALAVRAGTSGS</sequence>
<keyword evidence="1" id="KW-0812">Transmembrane</keyword>
<name>A0A0H4T3N8_9DELT</name>
<accession>A0A0H4T3N8</accession>
<proteinExistence type="predicted"/>
<keyword evidence="1" id="KW-0472">Membrane</keyword>
<evidence type="ECO:0000313" key="2">
    <source>
        <dbReference type="EMBL" id="AKQ00977.1"/>
    </source>
</evidence>
<dbReference type="EMBL" id="KT006945">
    <property type="protein sequence ID" value="AKQ00977.1"/>
    <property type="molecule type" value="Genomic_DNA"/>
</dbReference>
<dbReference type="AlphaFoldDB" id="A0A0H4T3N8"/>
<dbReference type="Gene3D" id="1.10.3370.10">
    <property type="entry name" value="SecY subunit domain"/>
    <property type="match status" value="1"/>
</dbReference>